<evidence type="ECO:0000256" key="1">
    <source>
        <dbReference type="ARBA" id="ARBA00004651"/>
    </source>
</evidence>
<dbReference type="InterPro" id="IPR027417">
    <property type="entry name" value="P-loop_NTPase"/>
</dbReference>
<gene>
    <name evidence="10" type="ORF">GCM10008905_11030</name>
</gene>
<dbReference type="CDD" id="cd18548">
    <property type="entry name" value="ABC_6TM_Tm287_like"/>
    <property type="match status" value="1"/>
</dbReference>
<evidence type="ECO:0000256" key="5">
    <source>
        <dbReference type="ARBA" id="ARBA00022989"/>
    </source>
</evidence>
<keyword evidence="6 7" id="KW-0472">Membrane</keyword>
<keyword evidence="11" id="KW-1185">Reference proteome</keyword>
<dbReference type="SUPFAM" id="SSF52540">
    <property type="entry name" value="P-loop containing nucleoside triphosphate hydrolases"/>
    <property type="match status" value="1"/>
</dbReference>
<dbReference type="PANTHER" id="PTHR43394:SF1">
    <property type="entry name" value="ATP-BINDING CASSETTE SUB-FAMILY B MEMBER 10, MITOCHONDRIAL"/>
    <property type="match status" value="1"/>
</dbReference>
<feature type="transmembrane region" description="Helical" evidence="7">
    <location>
        <begin position="52"/>
        <end position="72"/>
    </location>
</feature>
<evidence type="ECO:0000256" key="3">
    <source>
        <dbReference type="ARBA" id="ARBA00022741"/>
    </source>
</evidence>
<dbReference type="InterPro" id="IPR003439">
    <property type="entry name" value="ABC_transporter-like_ATP-bd"/>
</dbReference>
<evidence type="ECO:0000259" key="9">
    <source>
        <dbReference type="PROSITE" id="PS50929"/>
    </source>
</evidence>
<evidence type="ECO:0000256" key="7">
    <source>
        <dbReference type="SAM" id="Phobius"/>
    </source>
</evidence>
<dbReference type="InterPro" id="IPR011527">
    <property type="entry name" value="ABC1_TM_dom"/>
</dbReference>
<keyword evidence="3" id="KW-0547">Nucleotide-binding</keyword>
<comment type="subcellular location">
    <subcellularLocation>
        <location evidence="1">Cell membrane</location>
        <topology evidence="1">Multi-pass membrane protein</topology>
    </subcellularLocation>
</comment>
<dbReference type="Gene3D" id="1.20.1560.10">
    <property type="entry name" value="ABC transporter type 1, transmembrane domain"/>
    <property type="match status" value="1"/>
</dbReference>
<protein>
    <submittedName>
        <fullName evidence="10">ABC transporter ATP-binding protein</fullName>
    </submittedName>
</protein>
<evidence type="ECO:0000259" key="8">
    <source>
        <dbReference type="PROSITE" id="PS50893"/>
    </source>
</evidence>
<dbReference type="PROSITE" id="PS50929">
    <property type="entry name" value="ABC_TM1F"/>
    <property type="match status" value="1"/>
</dbReference>
<dbReference type="InterPro" id="IPR036640">
    <property type="entry name" value="ABC1_TM_sf"/>
</dbReference>
<organism evidence="10 11">
    <name type="scientific">Clostridium malenominatum</name>
    <dbReference type="NCBI Taxonomy" id="1539"/>
    <lineage>
        <taxon>Bacteria</taxon>
        <taxon>Bacillati</taxon>
        <taxon>Bacillota</taxon>
        <taxon>Clostridia</taxon>
        <taxon>Eubacteriales</taxon>
        <taxon>Clostridiaceae</taxon>
        <taxon>Clostridium</taxon>
    </lineage>
</organism>
<evidence type="ECO:0000256" key="2">
    <source>
        <dbReference type="ARBA" id="ARBA00022692"/>
    </source>
</evidence>
<reference evidence="10 11" key="1">
    <citation type="journal article" date="2019" name="Int. J. Syst. Evol. Microbiol.">
        <title>The Global Catalogue of Microorganisms (GCM) 10K type strain sequencing project: providing services to taxonomists for standard genome sequencing and annotation.</title>
        <authorList>
            <consortium name="The Broad Institute Genomics Platform"/>
            <consortium name="The Broad Institute Genome Sequencing Center for Infectious Disease"/>
            <person name="Wu L."/>
            <person name="Ma J."/>
        </authorList>
    </citation>
    <scope>NUCLEOTIDE SEQUENCE [LARGE SCALE GENOMIC DNA]</scope>
    <source>
        <strain evidence="10 11">JCM 1405</strain>
    </source>
</reference>
<keyword evidence="2 7" id="KW-0812">Transmembrane</keyword>
<feature type="transmembrane region" description="Helical" evidence="7">
    <location>
        <begin position="237"/>
        <end position="258"/>
    </location>
</feature>
<dbReference type="SMART" id="SM00382">
    <property type="entry name" value="AAA"/>
    <property type="match status" value="1"/>
</dbReference>
<evidence type="ECO:0000256" key="4">
    <source>
        <dbReference type="ARBA" id="ARBA00022840"/>
    </source>
</evidence>
<dbReference type="GO" id="GO:0005524">
    <property type="term" value="F:ATP binding"/>
    <property type="evidence" value="ECO:0007669"/>
    <property type="project" value="UniProtKB-KW"/>
</dbReference>
<dbReference type="SUPFAM" id="SSF90123">
    <property type="entry name" value="ABC transporter transmembrane region"/>
    <property type="match status" value="1"/>
</dbReference>
<dbReference type="Pfam" id="PF00664">
    <property type="entry name" value="ABC_membrane"/>
    <property type="match status" value="1"/>
</dbReference>
<dbReference type="InterPro" id="IPR017871">
    <property type="entry name" value="ABC_transporter-like_CS"/>
</dbReference>
<feature type="transmembrane region" description="Helical" evidence="7">
    <location>
        <begin position="12"/>
        <end position="32"/>
    </location>
</feature>
<evidence type="ECO:0000313" key="11">
    <source>
        <dbReference type="Proteomes" id="UP001500339"/>
    </source>
</evidence>
<dbReference type="Pfam" id="PF00005">
    <property type="entry name" value="ABC_tran"/>
    <property type="match status" value="1"/>
</dbReference>
<feature type="transmembrane region" description="Helical" evidence="7">
    <location>
        <begin position="133"/>
        <end position="151"/>
    </location>
</feature>
<dbReference type="InterPro" id="IPR039421">
    <property type="entry name" value="Type_1_exporter"/>
</dbReference>
<feature type="domain" description="ABC transmembrane type-1" evidence="9">
    <location>
        <begin position="16"/>
        <end position="298"/>
    </location>
</feature>
<dbReference type="EMBL" id="BAAACF010000001">
    <property type="protein sequence ID" value="GAA0721069.1"/>
    <property type="molecule type" value="Genomic_DNA"/>
</dbReference>
<proteinExistence type="predicted"/>
<evidence type="ECO:0000313" key="10">
    <source>
        <dbReference type="EMBL" id="GAA0721069.1"/>
    </source>
</evidence>
<feature type="domain" description="ABC transporter" evidence="8">
    <location>
        <begin position="332"/>
        <end position="568"/>
    </location>
</feature>
<dbReference type="InterPro" id="IPR003593">
    <property type="entry name" value="AAA+_ATPase"/>
</dbReference>
<name>A0ABN1ITJ6_9CLOT</name>
<dbReference type="Gene3D" id="3.40.50.300">
    <property type="entry name" value="P-loop containing nucleotide triphosphate hydrolases"/>
    <property type="match status" value="1"/>
</dbReference>
<sequence length="575" mass="64068">MEFLNKYIKLYWKKYVVVLIFLIFDATCDLLQPTIMSKIIDKGVAAKDINYVFKMGGVMLLITALGALSAIARNIISSNVSQSFGTKLRGDLFKKIQSFSFQNIDKFQDASLMTRLTSDVNGVQNFAHGMMRIFVKAPILCIGSIIMATMLNPSMALILIGVVPVIGIIILINMKLSYPFFVKIQKSLDRVNGVMREYLSGIRVVKAFNRFHHEKNRFSEVNEELTSVSIKGMRVMAIFNPAIALTVNMGIILLLWFGGLRVNSGEMQVGQIIAFTNYMTQILFSLTMMSYVFTMFIKAKASAERIGEVFSEENNIKNKEGARILKEAVGDIDFQDVTFSYYGLKSEPLLKNITFKALQGETLGIIGSTGSGKSTLVNLIPRFYDINSGVIKIDGIDVKDINIKDLRETIAIVPQKTMLFTGSILDNIKWGDEKANLEEVEEAAKISEAHDFISSFKEGYNTILGQGGVNLSGGQKQRISIARALIKKPRILILDDCTSAVDVVTEGKIRMGLKRYLKKTTCILIAQRITSVMGADRIIVLENGSIVGMGTHEELMSKCEIYKDIFRSQIGKEEI</sequence>
<dbReference type="Proteomes" id="UP001500339">
    <property type="component" value="Unassembled WGS sequence"/>
</dbReference>
<keyword evidence="4 10" id="KW-0067">ATP-binding</keyword>
<dbReference type="PANTHER" id="PTHR43394">
    <property type="entry name" value="ATP-DEPENDENT PERMEASE MDL1, MITOCHONDRIAL"/>
    <property type="match status" value="1"/>
</dbReference>
<dbReference type="PROSITE" id="PS00211">
    <property type="entry name" value="ABC_TRANSPORTER_1"/>
    <property type="match status" value="1"/>
</dbReference>
<dbReference type="PROSITE" id="PS50893">
    <property type="entry name" value="ABC_TRANSPORTER_2"/>
    <property type="match status" value="1"/>
</dbReference>
<feature type="transmembrane region" description="Helical" evidence="7">
    <location>
        <begin position="157"/>
        <end position="176"/>
    </location>
</feature>
<feature type="transmembrane region" description="Helical" evidence="7">
    <location>
        <begin position="278"/>
        <end position="297"/>
    </location>
</feature>
<dbReference type="RefSeq" id="WP_343767546.1">
    <property type="nucleotide sequence ID" value="NZ_BAAACF010000001.1"/>
</dbReference>
<accession>A0ABN1ITJ6</accession>
<keyword evidence="5 7" id="KW-1133">Transmembrane helix</keyword>
<comment type="caution">
    <text evidence="10">The sequence shown here is derived from an EMBL/GenBank/DDBJ whole genome shotgun (WGS) entry which is preliminary data.</text>
</comment>
<evidence type="ECO:0000256" key="6">
    <source>
        <dbReference type="ARBA" id="ARBA00023136"/>
    </source>
</evidence>